<dbReference type="EMBL" id="BKCJ010965305">
    <property type="protein sequence ID" value="GFC55451.1"/>
    <property type="molecule type" value="Genomic_DNA"/>
</dbReference>
<reference evidence="2" key="1">
    <citation type="journal article" date="2019" name="Sci. Rep.">
        <title>Draft genome of Tanacetum cinerariifolium, the natural source of mosquito coil.</title>
        <authorList>
            <person name="Yamashiro T."/>
            <person name="Shiraishi A."/>
            <person name="Satake H."/>
            <person name="Nakayama K."/>
        </authorList>
    </citation>
    <scope>NUCLEOTIDE SEQUENCE</scope>
</reference>
<evidence type="ECO:0000313" key="2">
    <source>
        <dbReference type="EMBL" id="GFC55451.1"/>
    </source>
</evidence>
<accession>A0A699Q8J6</accession>
<proteinExistence type="predicted"/>
<organism evidence="2">
    <name type="scientific">Tanacetum cinerariifolium</name>
    <name type="common">Dalmatian daisy</name>
    <name type="synonym">Chrysanthemum cinerariifolium</name>
    <dbReference type="NCBI Taxonomy" id="118510"/>
    <lineage>
        <taxon>Eukaryota</taxon>
        <taxon>Viridiplantae</taxon>
        <taxon>Streptophyta</taxon>
        <taxon>Embryophyta</taxon>
        <taxon>Tracheophyta</taxon>
        <taxon>Spermatophyta</taxon>
        <taxon>Magnoliopsida</taxon>
        <taxon>eudicotyledons</taxon>
        <taxon>Gunneridae</taxon>
        <taxon>Pentapetalae</taxon>
        <taxon>asterids</taxon>
        <taxon>campanulids</taxon>
        <taxon>Asterales</taxon>
        <taxon>Asteraceae</taxon>
        <taxon>Asteroideae</taxon>
        <taxon>Anthemideae</taxon>
        <taxon>Anthemidinae</taxon>
        <taxon>Tanacetum</taxon>
    </lineage>
</organism>
<sequence>FLVGYSVCSKAFRVFNSKTRIVQETLQVNFMENKPNVAGSGLAWLFDIDSLSQTMNYHPVLTENQTNSNAGFQDLEKSGEEGTQTYVLFLVLSDGSTNPKNNKDAHTGGNKHNDDIQKSVSPDIYSSSYGDQAREQGDKAVNKDKGKNPVITITGFRHLNEEFAECINNSSNGDSAAGPSVSATGLDFTNSINDFTAVGPLVSAAELNFTNSTNDFSAAGPSNAAMPNLEDLSHNADDVGAEADTNNMESIISVSPILTTRIHKDHLISQIIGDLSSTTPTKSMARAVRDQGGISQMFNEDFHTCMFACFLSQEEGIDYEEVFAPVARIKAI</sequence>
<feature type="region of interest" description="Disordered" evidence="1">
    <location>
        <begin position="97"/>
        <end position="146"/>
    </location>
</feature>
<feature type="compositionally biased region" description="Polar residues" evidence="1">
    <location>
        <begin position="118"/>
        <end position="130"/>
    </location>
</feature>
<evidence type="ECO:0008006" key="3">
    <source>
        <dbReference type="Google" id="ProtNLM"/>
    </source>
</evidence>
<feature type="compositionally biased region" description="Basic and acidic residues" evidence="1">
    <location>
        <begin position="132"/>
        <end position="146"/>
    </location>
</feature>
<feature type="compositionally biased region" description="Basic and acidic residues" evidence="1">
    <location>
        <begin position="101"/>
        <end position="117"/>
    </location>
</feature>
<protein>
    <recommendedName>
        <fullName evidence="3">Retrovirus-related Pol polyprotein from transposon TNT 1-94</fullName>
    </recommendedName>
</protein>
<name>A0A699Q8J6_TANCI</name>
<dbReference type="AlphaFoldDB" id="A0A699Q8J6"/>
<evidence type="ECO:0000256" key="1">
    <source>
        <dbReference type="SAM" id="MobiDB-lite"/>
    </source>
</evidence>
<comment type="caution">
    <text evidence="2">The sequence shown here is derived from an EMBL/GenBank/DDBJ whole genome shotgun (WGS) entry which is preliminary data.</text>
</comment>
<feature type="non-terminal residue" evidence="2">
    <location>
        <position position="1"/>
    </location>
</feature>
<gene>
    <name evidence="2" type="ORF">Tci_827421</name>
</gene>
<feature type="non-terminal residue" evidence="2">
    <location>
        <position position="332"/>
    </location>
</feature>